<dbReference type="Gene3D" id="3.50.50.60">
    <property type="entry name" value="FAD/NAD(P)-binding domain"/>
    <property type="match status" value="1"/>
</dbReference>
<dbReference type="AlphaFoldDB" id="A0A165CHS6"/>
<dbReference type="PRINTS" id="PR00420">
    <property type="entry name" value="RNGMNOXGNASE"/>
</dbReference>
<keyword evidence="5 7" id="KW-0503">Monooxygenase</keyword>
<gene>
    <name evidence="7" type="ORF">CALCODRAFT_444000</name>
</gene>
<keyword evidence="3" id="KW-0274">FAD</keyword>
<organism evidence="7 8">
    <name type="scientific">Calocera cornea HHB12733</name>
    <dbReference type="NCBI Taxonomy" id="1353952"/>
    <lineage>
        <taxon>Eukaryota</taxon>
        <taxon>Fungi</taxon>
        <taxon>Dikarya</taxon>
        <taxon>Basidiomycota</taxon>
        <taxon>Agaricomycotina</taxon>
        <taxon>Dacrymycetes</taxon>
        <taxon>Dacrymycetales</taxon>
        <taxon>Dacrymycetaceae</taxon>
        <taxon>Calocera</taxon>
    </lineage>
</organism>
<dbReference type="SUPFAM" id="SSF51905">
    <property type="entry name" value="FAD/NAD(P)-binding domain"/>
    <property type="match status" value="1"/>
</dbReference>
<evidence type="ECO:0000259" key="6">
    <source>
        <dbReference type="Pfam" id="PF01494"/>
    </source>
</evidence>
<reference evidence="7 8" key="1">
    <citation type="journal article" date="2016" name="Mol. Biol. Evol.">
        <title>Comparative Genomics of Early-Diverging Mushroom-Forming Fungi Provides Insights into the Origins of Lignocellulose Decay Capabilities.</title>
        <authorList>
            <person name="Nagy L.G."/>
            <person name="Riley R."/>
            <person name="Tritt A."/>
            <person name="Adam C."/>
            <person name="Daum C."/>
            <person name="Floudas D."/>
            <person name="Sun H."/>
            <person name="Yadav J.S."/>
            <person name="Pangilinan J."/>
            <person name="Larsson K.H."/>
            <person name="Matsuura K."/>
            <person name="Barry K."/>
            <person name="Labutti K."/>
            <person name="Kuo R."/>
            <person name="Ohm R.A."/>
            <person name="Bhattacharya S.S."/>
            <person name="Shirouzu T."/>
            <person name="Yoshinaga Y."/>
            <person name="Martin F.M."/>
            <person name="Grigoriev I.V."/>
            <person name="Hibbett D.S."/>
        </authorList>
    </citation>
    <scope>NUCLEOTIDE SEQUENCE [LARGE SCALE GENOMIC DNA]</scope>
    <source>
        <strain evidence="7 8">HHB12733</strain>
    </source>
</reference>
<dbReference type="SUPFAM" id="SSF54373">
    <property type="entry name" value="FAD-linked reductases, C-terminal domain"/>
    <property type="match status" value="1"/>
</dbReference>
<feature type="domain" description="FAD-binding" evidence="6">
    <location>
        <begin position="13"/>
        <end position="363"/>
    </location>
</feature>
<proteinExistence type="inferred from homology"/>
<keyword evidence="4" id="KW-0560">Oxidoreductase</keyword>
<evidence type="ECO:0000256" key="1">
    <source>
        <dbReference type="ARBA" id="ARBA00007992"/>
    </source>
</evidence>
<dbReference type="GO" id="GO:0071949">
    <property type="term" value="F:FAD binding"/>
    <property type="evidence" value="ECO:0007669"/>
    <property type="project" value="InterPro"/>
</dbReference>
<evidence type="ECO:0000256" key="2">
    <source>
        <dbReference type="ARBA" id="ARBA00022630"/>
    </source>
</evidence>
<dbReference type="Proteomes" id="UP000076842">
    <property type="component" value="Unassembled WGS sequence"/>
</dbReference>
<dbReference type="STRING" id="1353952.A0A165CHS6"/>
<dbReference type="InterPro" id="IPR036188">
    <property type="entry name" value="FAD/NAD-bd_sf"/>
</dbReference>
<evidence type="ECO:0000256" key="3">
    <source>
        <dbReference type="ARBA" id="ARBA00022827"/>
    </source>
</evidence>
<dbReference type="PANTHER" id="PTHR13789">
    <property type="entry name" value="MONOOXYGENASE"/>
    <property type="match status" value="1"/>
</dbReference>
<dbReference type="PANTHER" id="PTHR13789:SF236">
    <property type="entry name" value="MONOOXYGENASE, PUTATIVE (AFU_ORTHOLOGUE AFUA_6G12060)-RELATED"/>
    <property type="match status" value="1"/>
</dbReference>
<evidence type="ECO:0000313" key="7">
    <source>
        <dbReference type="EMBL" id="KZT50821.1"/>
    </source>
</evidence>
<dbReference type="InParanoid" id="A0A165CHS6"/>
<name>A0A165CHS6_9BASI</name>
<evidence type="ECO:0000256" key="5">
    <source>
        <dbReference type="ARBA" id="ARBA00023033"/>
    </source>
</evidence>
<dbReference type="OrthoDB" id="9993796at2759"/>
<comment type="similarity">
    <text evidence="1">Belongs to the paxM FAD-dependent monooxygenase family.</text>
</comment>
<dbReference type="GO" id="GO:0004497">
    <property type="term" value="F:monooxygenase activity"/>
    <property type="evidence" value="ECO:0007669"/>
    <property type="project" value="UniProtKB-KW"/>
</dbReference>
<keyword evidence="8" id="KW-1185">Reference proteome</keyword>
<evidence type="ECO:0000256" key="4">
    <source>
        <dbReference type="ARBA" id="ARBA00023002"/>
    </source>
</evidence>
<protein>
    <submittedName>
        <fullName evidence="7">Putative MAK1-like monooxygenase</fullName>
    </submittedName>
</protein>
<dbReference type="InterPro" id="IPR050493">
    <property type="entry name" value="FAD-dep_Monooxygenase_BioMet"/>
</dbReference>
<dbReference type="InterPro" id="IPR002938">
    <property type="entry name" value="FAD-bd"/>
</dbReference>
<dbReference type="Pfam" id="PF01494">
    <property type="entry name" value="FAD_binding_3"/>
    <property type="match status" value="1"/>
</dbReference>
<accession>A0A165CHS6</accession>
<dbReference type="EMBL" id="KV424142">
    <property type="protein sequence ID" value="KZT50821.1"/>
    <property type="molecule type" value="Genomic_DNA"/>
</dbReference>
<keyword evidence="2" id="KW-0285">Flavoprotein</keyword>
<sequence>MVCPEQLPPTGIQVIIVGAEGIGGLACAIECQNKGHSVIVLEKFPKLEILGDIISFGPNAGRIIERWGNGLVADRLRPITLNHTGSTWRRFDGAEITKMRTHGLKFGSPMYNGHRGEFHEIFFNFAKETGVEIRLGQRVEEYWEEPGKAGVIVNGQRMEADLVVGADGVRSKARKLVLGYDDKPHSSGYAVWRTWFTSEELAKDPLTEWMTKGDTHTGWFGPDVHFLAASLKQGKDISWVCTHEDKADIEESWSFPGKIEDVLKVVGDWDPVVQTLVKKTPPDTLVDWKLVYRDPLPTWISKGARTCLLGDAAHPFLPTSIQGASQAMEDGVVLAACLHAAGKDRVPLAVRSYERIRYERCRRAQRLGETNRDTWHKADFSTVLEKEKAGGMKLPTPPWLFSHDSETNAYRVFPQVSKDILAGKYGSEEIGNQTGICEKKLTTVSAPVTKQAEVGA</sequence>
<evidence type="ECO:0000313" key="8">
    <source>
        <dbReference type="Proteomes" id="UP000076842"/>
    </source>
</evidence>